<keyword evidence="1" id="KW-0812">Transmembrane</keyword>
<protein>
    <submittedName>
        <fullName evidence="2">Uncharacterized protein</fullName>
    </submittedName>
</protein>
<gene>
    <name evidence="2" type="ORF">SAMN05421835_104183</name>
</gene>
<feature type="transmembrane region" description="Helical" evidence="1">
    <location>
        <begin position="107"/>
        <end position="129"/>
    </location>
</feature>
<organism evidence="2 3">
    <name type="scientific">Amycolatopsis sacchari</name>
    <dbReference type="NCBI Taxonomy" id="115433"/>
    <lineage>
        <taxon>Bacteria</taxon>
        <taxon>Bacillati</taxon>
        <taxon>Actinomycetota</taxon>
        <taxon>Actinomycetes</taxon>
        <taxon>Pseudonocardiales</taxon>
        <taxon>Pseudonocardiaceae</taxon>
        <taxon>Amycolatopsis</taxon>
    </lineage>
</organism>
<evidence type="ECO:0000313" key="3">
    <source>
        <dbReference type="Proteomes" id="UP000199025"/>
    </source>
</evidence>
<evidence type="ECO:0000256" key="1">
    <source>
        <dbReference type="SAM" id="Phobius"/>
    </source>
</evidence>
<keyword evidence="3" id="KW-1185">Reference proteome</keyword>
<evidence type="ECO:0000313" key="2">
    <source>
        <dbReference type="EMBL" id="SFJ28856.1"/>
    </source>
</evidence>
<reference evidence="2 3" key="1">
    <citation type="submission" date="2016-10" db="EMBL/GenBank/DDBJ databases">
        <authorList>
            <person name="de Groot N.N."/>
        </authorList>
    </citation>
    <scope>NUCLEOTIDE SEQUENCE [LARGE SCALE GENOMIC DNA]</scope>
    <source>
        <strain evidence="2 3">DSM 44468</strain>
    </source>
</reference>
<dbReference type="EMBL" id="FORP01000004">
    <property type="protein sequence ID" value="SFJ28856.1"/>
    <property type="molecule type" value="Genomic_DNA"/>
</dbReference>
<accession>A0A1I3Q6W5</accession>
<dbReference type="Pfam" id="PF19865">
    <property type="entry name" value="DUF6338"/>
    <property type="match status" value="1"/>
</dbReference>
<name>A0A1I3Q6W5_9PSEU</name>
<keyword evidence="1" id="KW-1133">Transmembrane helix</keyword>
<feature type="transmembrane region" description="Helical" evidence="1">
    <location>
        <begin position="69"/>
        <end position="87"/>
    </location>
</feature>
<feature type="transmembrane region" description="Helical" evidence="1">
    <location>
        <begin position="154"/>
        <end position="175"/>
    </location>
</feature>
<dbReference type="InterPro" id="IPR045919">
    <property type="entry name" value="DUF6338"/>
</dbReference>
<sequence length="277" mass="29281">MDELAAVAGLGHGRRGVVVDELAALVCAGVLAGTGSLCHNSPPEVAVYGVVEDTAAATVPEGERVPTTLVGLVLFLVLLVPGFAYTLRRERLASARAVSTFRETVELAFVSVVADAVVLLLFTLVRAIVPSWTPDVRQLLREPGRYAIDNLTSVTLWALGLLAVAAGLAAGAASLRRRREHAARVSAWTMLFTEHPGARIHVGCRLDDGSYVAGRLRTYSRSGDDVPDRDLTLTGPISYRAPGETTTTVLPDVGAAAVSARNLTLLTVTYEVPVTES</sequence>
<dbReference type="AlphaFoldDB" id="A0A1I3Q6W5"/>
<proteinExistence type="predicted"/>
<keyword evidence="1" id="KW-0472">Membrane</keyword>
<dbReference type="Proteomes" id="UP000199025">
    <property type="component" value="Unassembled WGS sequence"/>
</dbReference>